<dbReference type="OrthoDB" id="1523598at2"/>
<organism evidence="2 3">
    <name type="scientific">Rheinheimera salexigens</name>
    <dbReference type="NCBI Taxonomy" id="1628148"/>
    <lineage>
        <taxon>Bacteria</taxon>
        <taxon>Pseudomonadati</taxon>
        <taxon>Pseudomonadota</taxon>
        <taxon>Gammaproteobacteria</taxon>
        <taxon>Chromatiales</taxon>
        <taxon>Chromatiaceae</taxon>
        <taxon>Rheinheimera</taxon>
    </lineage>
</organism>
<proteinExistence type="predicted"/>
<protein>
    <recommendedName>
        <fullName evidence="1">N-acetylmuramidase domain-containing protein</fullName>
    </recommendedName>
</protein>
<dbReference type="STRING" id="1628148.BI198_03510"/>
<accession>A0A1E7Q3M3</accession>
<comment type="caution">
    <text evidence="2">The sequence shown here is derived from an EMBL/GenBank/DDBJ whole genome shotgun (WGS) entry which is preliminary data.</text>
</comment>
<dbReference type="AlphaFoldDB" id="A0A1E7Q3M3"/>
<dbReference type="RefSeq" id="WP_070048305.1">
    <property type="nucleotide sequence ID" value="NZ_CBCSDO010000001.1"/>
</dbReference>
<gene>
    <name evidence="2" type="ORF">BI198_03510</name>
</gene>
<feature type="domain" description="N-acetylmuramidase" evidence="1">
    <location>
        <begin position="137"/>
        <end position="303"/>
    </location>
</feature>
<dbReference type="Proteomes" id="UP000242258">
    <property type="component" value="Unassembled WGS sequence"/>
</dbReference>
<evidence type="ECO:0000313" key="2">
    <source>
        <dbReference type="EMBL" id="OEY68739.1"/>
    </source>
</evidence>
<keyword evidence="3" id="KW-1185">Reference proteome</keyword>
<sequence>MPSLHIAYSVGMAGVNIGSDIKAVQIALNTILALTPLAPTSIFSATGSPIQPLVIDGFLGAHLDNSKTVAAIKLFQSNVVGLANPNGKIEPNDATHRKINTTLAAAYATPYQLPRVQSSAPPTAQDYNDIAQTLGCEVAAIKAVAQVECSGEAYFSNGRPKILFEAHIFSRLTQHRYDISQPTISSRSWNPALYTGGNAEYYRLEQALALDPLAALQSASWGRFQIMGFNYQACGYRTVQAFVQDMFCSETKQLEAFVGFIKYNSLDIYLQNKDWSRFARGYNGPGYAENKYDIKIRAAYKTFSRESA</sequence>
<dbReference type="EMBL" id="MKEK01000001">
    <property type="protein sequence ID" value="OEY68739.1"/>
    <property type="molecule type" value="Genomic_DNA"/>
</dbReference>
<reference evidence="3" key="1">
    <citation type="submission" date="2016-09" db="EMBL/GenBank/DDBJ databases">
        <authorList>
            <person name="Wan X."/>
            <person name="Hou S."/>
        </authorList>
    </citation>
    <scope>NUCLEOTIDE SEQUENCE [LARGE SCALE GENOMIC DNA]</scope>
    <source>
        <strain evidence="3">KH87</strain>
    </source>
</reference>
<dbReference type="InterPro" id="IPR024408">
    <property type="entry name" value="Muramidase"/>
</dbReference>
<evidence type="ECO:0000259" key="1">
    <source>
        <dbReference type="Pfam" id="PF11860"/>
    </source>
</evidence>
<evidence type="ECO:0000313" key="3">
    <source>
        <dbReference type="Proteomes" id="UP000242258"/>
    </source>
</evidence>
<name>A0A1E7Q3M3_9GAMM</name>
<dbReference type="Pfam" id="PF11860">
    <property type="entry name" value="Muramidase"/>
    <property type="match status" value="1"/>
</dbReference>